<dbReference type="InterPro" id="IPR002942">
    <property type="entry name" value="S4_RNA-bd"/>
</dbReference>
<dbReference type="Pfam" id="PF00849">
    <property type="entry name" value="PseudoU_synth_2"/>
    <property type="match status" value="1"/>
</dbReference>
<dbReference type="InterPro" id="IPR006225">
    <property type="entry name" value="PsdUridine_synth_RluC/D"/>
</dbReference>
<organism evidence="8 9">
    <name type="scientific">Caedimonas varicaedens</name>
    <dbReference type="NCBI Taxonomy" id="1629334"/>
    <lineage>
        <taxon>Bacteria</taxon>
        <taxon>Pseudomonadati</taxon>
        <taxon>Pseudomonadota</taxon>
        <taxon>Alphaproteobacteria</taxon>
        <taxon>Holosporales</taxon>
        <taxon>Caedimonadaceae</taxon>
        <taxon>Caedimonas</taxon>
    </lineage>
</organism>
<protein>
    <recommendedName>
        <fullName evidence="6">Pseudouridine synthase</fullName>
        <ecNumber evidence="6">5.4.99.-</ecNumber>
    </recommendedName>
</protein>
<proteinExistence type="inferred from homology"/>
<dbReference type="Proteomes" id="UP000036771">
    <property type="component" value="Unassembled WGS sequence"/>
</dbReference>
<comment type="catalytic activity">
    <reaction evidence="3">
        <text>uridine(1911/1915/1917) in 23S rRNA = pseudouridine(1911/1915/1917) in 23S rRNA</text>
        <dbReference type="Rhea" id="RHEA:42524"/>
        <dbReference type="Rhea" id="RHEA-COMP:10097"/>
        <dbReference type="Rhea" id="RHEA-COMP:10098"/>
        <dbReference type="ChEBI" id="CHEBI:65314"/>
        <dbReference type="ChEBI" id="CHEBI:65315"/>
        <dbReference type="EC" id="5.4.99.23"/>
    </reaction>
</comment>
<dbReference type="SUPFAM" id="SSF55120">
    <property type="entry name" value="Pseudouridine synthase"/>
    <property type="match status" value="1"/>
</dbReference>
<dbReference type="NCBIfam" id="TIGR00005">
    <property type="entry name" value="rluA_subfam"/>
    <property type="match status" value="1"/>
</dbReference>
<keyword evidence="9" id="KW-1185">Reference proteome</keyword>
<dbReference type="SUPFAM" id="SSF55174">
    <property type="entry name" value="Alpha-L RNA-binding motif"/>
    <property type="match status" value="1"/>
</dbReference>
<keyword evidence="2 6" id="KW-0413">Isomerase</keyword>
<dbReference type="Gene3D" id="3.10.290.10">
    <property type="entry name" value="RNA-binding S4 domain"/>
    <property type="match status" value="1"/>
</dbReference>
<dbReference type="PANTHER" id="PTHR21600">
    <property type="entry name" value="MITOCHONDRIAL RNA PSEUDOURIDINE SYNTHASE"/>
    <property type="match status" value="1"/>
</dbReference>
<comment type="similarity">
    <text evidence="1 6">Belongs to the pseudouridine synthase RluA family.</text>
</comment>
<dbReference type="PROSITE" id="PS01129">
    <property type="entry name" value="PSI_RLU"/>
    <property type="match status" value="1"/>
</dbReference>
<feature type="domain" description="RNA-binding S4" evidence="7">
    <location>
        <begin position="16"/>
        <end position="78"/>
    </location>
</feature>
<dbReference type="CDD" id="cd02869">
    <property type="entry name" value="PseudoU_synth_RluA_like"/>
    <property type="match status" value="1"/>
</dbReference>
<dbReference type="InterPro" id="IPR036986">
    <property type="entry name" value="S4_RNA-bd_sf"/>
</dbReference>
<name>A0A0K8MBB7_9PROT</name>
<comment type="catalytic activity">
    <reaction evidence="6">
        <text>a uridine in RNA = a pseudouridine in RNA</text>
        <dbReference type="Rhea" id="RHEA:48348"/>
        <dbReference type="Rhea" id="RHEA-COMP:12068"/>
        <dbReference type="Rhea" id="RHEA-COMP:12069"/>
        <dbReference type="ChEBI" id="CHEBI:65314"/>
        <dbReference type="ChEBI" id="CHEBI:65315"/>
    </reaction>
</comment>
<dbReference type="Pfam" id="PF01479">
    <property type="entry name" value="S4"/>
    <property type="match status" value="1"/>
</dbReference>
<dbReference type="PANTHER" id="PTHR21600:SF44">
    <property type="entry name" value="RIBOSOMAL LARGE SUBUNIT PSEUDOURIDINE SYNTHASE D"/>
    <property type="match status" value="1"/>
</dbReference>
<dbReference type="EMBL" id="BBVC01000005">
    <property type="protein sequence ID" value="GAO97463.1"/>
    <property type="molecule type" value="Genomic_DNA"/>
</dbReference>
<gene>
    <name evidence="8" type="primary">rluD</name>
    <name evidence="8" type="ORF">Cva_00095</name>
</gene>
<dbReference type="GO" id="GO:0160140">
    <property type="term" value="F:23S rRNA pseudouridine(1911/1915/1917) synthase activity"/>
    <property type="evidence" value="ECO:0007669"/>
    <property type="project" value="UniProtKB-EC"/>
</dbReference>
<dbReference type="EC" id="5.4.99.-" evidence="6"/>
<comment type="caution">
    <text evidence="8">The sequence shown here is derived from an EMBL/GenBank/DDBJ whole genome shotgun (WGS) entry which is preliminary data.</text>
</comment>
<reference evidence="8 9" key="1">
    <citation type="submission" date="2015-03" db="EMBL/GenBank/DDBJ databases">
        <title>Caedibacter varicaedens, whole genome shotgun sequence.</title>
        <authorList>
            <person name="Suzuki H."/>
            <person name="Dapper A.L."/>
            <person name="Gibson A.K."/>
            <person name="Jackson C."/>
            <person name="Lee H."/>
            <person name="Pejaver V.R."/>
            <person name="Doak T."/>
            <person name="Lynch M."/>
        </authorList>
    </citation>
    <scope>NUCLEOTIDE SEQUENCE [LARGE SCALE GENOMIC DNA]</scope>
</reference>
<evidence type="ECO:0000256" key="3">
    <source>
        <dbReference type="ARBA" id="ARBA00036882"/>
    </source>
</evidence>
<dbReference type="AlphaFoldDB" id="A0A0K8MBB7"/>
<evidence type="ECO:0000256" key="5">
    <source>
        <dbReference type="PROSITE-ProRule" id="PRU00182"/>
    </source>
</evidence>
<dbReference type="GO" id="GO:0003723">
    <property type="term" value="F:RNA binding"/>
    <property type="evidence" value="ECO:0007669"/>
    <property type="project" value="UniProtKB-KW"/>
</dbReference>
<dbReference type="InterPro" id="IPR020103">
    <property type="entry name" value="PsdUridine_synth_cat_dom_sf"/>
</dbReference>
<feature type="active site" evidence="4">
    <location>
        <position position="140"/>
    </location>
</feature>
<dbReference type="InterPro" id="IPR050188">
    <property type="entry name" value="RluA_PseudoU_synthase"/>
</dbReference>
<dbReference type="InterPro" id="IPR006145">
    <property type="entry name" value="PsdUridine_synth_RsuA/RluA"/>
</dbReference>
<evidence type="ECO:0000256" key="1">
    <source>
        <dbReference type="ARBA" id="ARBA00010876"/>
    </source>
</evidence>
<sequence length="323" mass="36078">MTEFRYFIVKETETFQRLDRLISNHYSDFSRTRIQDLIRQGYIKADGKKVSASDKVKEGVRIDLILPQVEEAIPQPQHIPLDILYEDQDLIVLNKAAGMVVHPAPGSVDQTLVNALLSHCGNSLSGIGGIKRPGIVHRLDKGTSGLLVVAKNDVAHRGLSGQFSSRSLSRTYQALIWGVPNSFTGTITGNIGRSPRHRQKMALLLSGGKEAMTHYKILKTFGSIASLVECRLETGRTHQIRVHLTSIGHPLIGDPLYGSAPHKAPLALRQALMGLTQNLRPLLHAWRIEFVHPRTQEKLFFSVILPDDFLKAIDIMNKYVERF</sequence>
<evidence type="ECO:0000256" key="2">
    <source>
        <dbReference type="ARBA" id="ARBA00023235"/>
    </source>
</evidence>
<dbReference type="PROSITE" id="PS50889">
    <property type="entry name" value="S4"/>
    <property type="match status" value="1"/>
</dbReference>
<evidence type="ECO:0000313" key="9">
    <source>
        <dbReference type="Proteomes" id="UP000036771"/>
    </source>
</evidence>
<dbReference type="CDD" id="cd00165">
    <property type="entry name" value="S4"/>
    <property type="match status" value="1"/>
</dbReference>
<accession>A0A0K8MBB7</accession>
<dbReference type="STRING" id="1629334.Cva_00095"/>
<evidence type="ECO:0000256" key="6">
    <source>
        <dbReference type="RuleBase" id="RU362028"/>
    </source>
</evidence>
<evidence type="ECO:0000256" key="4">
    <source>
        <dbReference type="PIRSR" id="PIRSR606225-1"/>
    </source>
</evidence>
<dbReference type="SMART" id="SM00363">
    <property type="entry name" value="S4"/>
    <property type="match status" value="1"/>
</dbReference>
<dbReference type="InterPro" id="IPR006224">
    <property type="entry name" value="PsdUridine_synth_RluA-like_CS"/>
</dbReference>
<dbReference type="GO" id="GO:0000455">
    <property type="term" value="P:enzyme-directed rRNA pseudouridine synthesis"/>
    <property type="evidence" value="ECO:0007669"/>
    <property type="project" value="TreeGrafter"/>
</dbReference>
<dbReference type="Gene3D" id="3.30.2350.10">
    <property type="entry name" value="Pseudouridine synthase"/>
    <property type="match status" value="1"/>
</dbReference>
<evidence type="ECO:0000313" key="8">
    <source>
        <dbReference type="EMBL" id="GAO97463.1"/>
    </source>
</evidence>
<comment type="function">
    <text evidence="6">Responsible for synthesis of pseudouridine from uracil.</text>
</comment>
<evidence type="ECO:0000259" key="7">
    <source>
        <dbReference type="SMART" id="SM00363"/>
    </source>
</evidence>
<keyword evidence="5" id="KW-0694">RNA-binding</keyword>
<dbReference type="OrthoDB" id="9807829at2"/>